<dbReference type="GeneTree" id="ENSGT01030000234974"/>
<dbReference type="Gene3D" id="2.60.40.10">
    <property type="entry name" value="Immunoglobulins"/>
    <property type="match status" value="1"/>
</dbReference>
<dbReference type="InterPro" id="IPR013783">
    <property type="entry name" value="Ig-like_fold"/>
</dbReference>
<evidence type="ECO:0000313" key="3">
    <source>
        <dbReference type="Proteomes" id="UP000261540"/>
    </source>
</evidence>
<evidence type="ECO:0000256" key="1">
    <source>
        <dbReference type="SAM" id="Phobius"/>
    </source>
</evidence>
<dbReference type="Ensembl" id="ENSPKIT00000003123.1">
    <property type="protein sequence ID" value="ENSPKIP00000022459.1"/>
    <property type="gene ID" value="ENSPKIG00000006455.1"/>
</dbReference>
<evidence type="ECO:0008006" key="4">
    <source>
        <dbReference type="Google" id="ProtNLM"/>
    </source>
</evidence>
<organism evidence="2 3">
    <name type="scientific">Paramormyrops kingsleyae</name>
    <dbReference type="NCBI Taxonomy" id="1676925"/>
    <lineage>
        <taxon>Eukaryota</taxon>
        <taxon>Metazoa</taxon>
        <taxon>Chordata</taxon>
        <taxon>Craniata</taxon>
        <taxon>Vertebrata</taxon>
        <taxon>Euteleostomi</taxon>
        <taxon>Actinopterygii</taxon>
        <taxon>Neopterygii</taxon>
        <taxon>Teleostei</taxon>
        <taxon>Osteoglossocephala</taxon>
        <taxon>Osteoglossomorpha</taxon>
        <taxon>Osteoglossiformes</taxon>
        <taxon>Mormyridae</taxon>
        <taxon>Paramormyrops</taxon>
    </lineage>
</organism>
<reference evidence="2" key="2">
    <citation type="submission" date="2025-09" db="UniProtKB">
        <authorList>
            <consortium name="Ensembl"/>
        </authorList>
    </citation>
    <scope>IDENTIFICATION</scope>
</reference>
<feature type="transmembrane region" description="Helical" evidence="1">
    <location>
        <begin position="154"/>
        <end position="172"/>
    </location>
</feature>
<reference evidence="2" key="1">
    <citation type="submission" date="2025-08" db="UniProtKB">
        <authorList>
            <consortium name="Ensembl"/>
        </authorList>
    </citation>
    <scope>IDENTIFICATION</scope>
</reference>
<protein>
    <recommendedName>
        <fullName evidence="4">Immunoglobulin V-set domain-containing protein</fullName>
    </recommendedName>
</protein>
<keyword evidence="1" id="KW-0812">Transmembrane</keyword>
<keyword evidence="3" id="KW-1185">Reference proteome</keyword>
<dbReference type="STRING" id="1676925.ENSPKIP00000022459"/>
<evidence type="ECO:0000313" key="2">
    <source>
        <dbReference type="Ensembl" id="ENSPKIP00000022459.1"/>
    </source>
</evidence>
<sequence>MLFEGDCSLKLREARFTDAGLYESFLITEHKRRMMRSFIKSVQLTVTDHKSSQTLLVGQDFSLSLYTSQASTVIFQASKDQEEATKWERGNAQGSKWRMEAGDRKLILPRLKRSDAGMYKVLDADGLAISTTLLIVQGEIFQTLVFQRLCLNKILFIFVPLIVHTFFSYIAAISCSLYCEHQPGNIHILSAVVPQNPGNKMQ</sequence>
<name>A0A3B3RVB7_9TELE</name>
<proteinExistence type="predicted"/>
<keyword evidence="1" id="KW-1133">Transmembrane helix</keyword>
<keyword evidence="1" id="KW-0472">Membrane</keyword>
<dbReference type="Proteomes" id="UP000261540">
    <property type="component" value="Unplaced"/>
</dbReference>
<dbReference type="AlphaFoldDB" id="A0A3B3RVB7"/>
<accession>A0A3B3RVB7</accession>